<accession>A0A2G9H246</accession>
<gene>
    <name evidence="2" type="ORF">CDL12_15818</name>
</gene>
<evidence type="ECO:0000256" key="1">
    <source>
        <dbReference type="SAM" id="Phobius"/>
    </source>
</evidence>
<comment type="caution">
    <text evidence="2">The sequence shown here is derived from an EMBL/GenBank/DDBJ whole genome shotgun (WGS) entry which is preliminary data.</text>
</comment>
<reference evidence="3" key="1">
    <citation type="journal article" date="2018" name="Gigascience">
        <title>Genome assembly of the Pink Ipe (Handroanthus impetiginosus, Bignoniaceae), a highly valued, ecologically keystone Neotropical timber forest tree.</title>
        <authorList>
            <person name="Silva-Junior O.B."/>
            <person name="Grattapaglia D."/>
            <person name="Novaes E."/>
            <person name="Collevatti R.G."/>
        </authorList>
    </citation>
    <scope>NUCLEOTIDE SEQUENCE [LARGE SCALE GENOMIC DNA]</scope>
    <source>
        <strain evidence="3">cv. UFG-1</strain>
    </source>
</reference>
<sequence length="62" mass="7347">MVRGIWSFKGIRQWRLSSLKSRKMNIQVWIVDDVIFKIVYVVEAIVLVSTLCFFYLCCGCHF</sequence>
<dbReference type="OrthoDB" id="675983at2759"/>
<evidence type="ECO:0000313" key="2">
    <source>
        <dbReference type="EMBL" id="PIN11576.1"/>
    </source>
</evidence>
<keyword evidence="1" id="KW-1133">Transmembrane helix</keyword>
<evidence type="ECO:0000313" key="3">
    <source>
        <dbReference type="Proteomes" id="UP000231279"/>
    </source>
</evidence>
<proteinExistence type="predicted"/>
<name>A0A2G9H246_9LAMI</name>
<feature type="transmembrane region" description="Helical" evidence="1">
    <location>
        <begin position="34"/>
        <end position="58"/>
    </location>
</feature>
<dbReference type="EMBL" id="NKXS01002913">
    <property type="protein sequence ID" value="PIN11576.1"/>
    <property type="molecule type" value="Genomic_DNA"/>
</dbReference>
<dbReference type="PANTHER" id="PTHR33726">
    <property type="entry name" value="TRANSMEMBRANE PROTEIN"/>
    <property type="match status" value="1"/>
</dbReference>
<organism evidence="2 3">
    <name type="scientific">Handroanthus impetiginosus</name>
    <dbReference type="NCBI Taxonomy" id="429701"/>
    <lineage>
        <taxon>Eukaryota</taxon>
        <taxon>Viridiplantae</taxon>
        <taxon>Streptophyta</taxon>
        <taxon>Embryophyta</taxon>
        <taxon>Tracheophyta</taxon>
        <taxon>Spermatophyta</taxon>
        <taxon>Magnoliopsida</taxon>
        <taxon>eudicotyledons</taxon>
        <taxon>Gunneridae</taxon>
        <taxon>Pentapetalae</taxon>
        <taxon>asterids</taxon>
        <taxon>lamiids</taxon>
        <taxon>Lamiales</taxon>
        <taxon>Bignoniaceae</taxon>
        <taxon>Crescentiina</taxon>
        <taxon>Tabebuia alliance</taxon>
        <taxon>Handroanthus</taxon>
    </lineage>
</organism>
<keyword evidence="1" id="KW-0472">Membrane</keyword>
<dbReference type="PANTHER" id="PTHR33726:SF3">
    <property type="entry name" value="TRANSMEMBRANE PROTEIN"/>
    <property type="match status" value="1"/>
</dbReference>
<keyword evidence="1" id="KW-0812">Transmembrane</keyword>
<protein>
    <submittedName>
        <fullName evidence="2">Uncharacterized protein</fullName>
    </submittedName>
</protein>
<keyword evidence="3" id="KW-1185">Reference proteome</keyword>
<dbReference type="AlphaFoldDB" id="A0A2G9H246"/>
<dbReference type="Proteomes" id="UP000231279">
    <property type="component" value="Unassembled WGS sequence"/>
</dbReference>
<dbReference type="STRING" id="429701.A0A2G9H246"/>